<dbReference type="InterPro" id="IPR032710">
    <property type="entry name" value="NTF2-like_dom_sf"/>
</dbReference>
<keyword evidence="1" id="KW-0732">Signal</keyword>
<dbReference type="Proteomes" id="UP001596958">
    <property type="component" value="Unassembled WGS sequence"/>
</dbReference>
<sequence length="138" mass="15741">MKKLLLICVFTLTAHTMFAQDSKNIIAVMNKQMAAWNSGDLEGFMQGYWKSDSLLFVSSKPTHGWQATLNNYKRGYPDKAAMGKLSFDIIKVDVLDDKNAFVYGAWHLKREKDNPGGYFTLLFKKIKGEWKVVVDHTS</sequence>
<dbReference type="Gene3D" id="3.10.450.50">
    <property type="match status" value="1"/>
</dbReference>
<evidence type="ECO:0000256" key="1">
    <source>
        <dbReference type="SAM" id="SignalP"/>
    </source>
</evidence>
<feature type="signal peptide" evidence="1">
    <location>
        <begin position="1"/>
        <end position="19"/>
    </location>
</feature>
<protein>
    <submittedName>
        <fullName evidence="3">YybH family protein</fullName>
    </submittedName>
</protein>
<dbReference type="SUPFAM" id="SSF54427">
    <property type="entry name" value="NTF2-like"/>
    <property type="match status" value="1"/>
</dbReference>
<keyword evidence="4" id="KW-1185">Reference proteome</keyword>
<name>A0ABW2YQG3_9SPHI</name>
<dbReference type="RefSeq" id="WP_377096135.1">
    <property type="nucleotide sequence ID" value="NZ_JBHTHU010000001.1"/>
</dbReference>
<dbReference type="EMBL" id="JBHTHU010000001">
    <property type="protein sequence ID" value="MFD0748627.1"/>
    <property type="molecule type" value="Genomic_DNA"/>
</dbReference>
<proteinExistence type="predicted"/>
<organism evidence="3 4">
    <name type="scientific">Mucilaginibacter calamicampi</name>
    <dbReference type="NCBI Taxonomy" id="1302352"/>
    <lineage>
        <taxon>Bacteria</taxon>
        <taxon>Pseudomonadati</taxon>
        <taxon>Bacteroidota</taxon>
        <taxon>Sphingobacteriia</taxon>
        <taxon>Sphingobacteriales</taxon>
        <taxon>Sphingobacteriaceae</taxon>
        <taxon>Mucilaginibacter</taxon>
    </lineage>
</organism>
<evidence type="ECO:0000259" key="2">
    <source>
        <dbReference type="Pfam" id="PF14534"/>
    </source>
</evidence>
<feature type="chain" id="PRO_5046007667" evidence="1">
    <location>
        <begin position="20"/>
        <end position="138"/>
    </location>
</feature>
<reference evidence="4" key="1">
    <citation type="journal article" date="2019" name="Int. J. Syst. Evol. Microbiol.">
        <title>The Global Catalogue of Microorganisms (GCM) 10K type strain sequencing project: providing services to taxonomists for standard genome sequencing and annotation.</title>
        <authorList>
            <consortium name="The Broad Institute Genomics Platform"/>
            <consortium name="The Broad Institute Genome Sequencing Center for Infectious Disease"/>
            <person name="Wu L."/>
            <person name="Ma J."/>
        </authorList>
    </citation>
    <scope>NUCLEOTIDE SEQUENCE [LARGE SCALE GENOMIC DNA]</scope>
    <source>
        <strain evidence="4">CCUG 63418</strain>
    </source>
</reference>
<evidence type="ECO:0000313" key="4">
    <source>
        <dbReference type="Proteomes" id="UP001596958"/>
    </source>
</evidence>
<evidence type="ECO:0000313" key="3">
    <source>
        <dbReference type="EMBL" id="MFD0748627.1"/>
    </source>
</evidence>
<dbReference type="Pfam" id="PF14534">
    <property type="entry name" value="DUF4440"/>
    <property type="match status" value="1"/>
</dbReference>
<dbReference type="InterPro" id="IPR027843">
    <property type="entry name" value="DUF4440"/>
</dbReference>
<accession>A0ABW2YQG3</accession>
<comment type="caution">
    <text evidence="3">The sequence shown here is derived from an EMBL/GenBank/DDBJ whole genome shotgun (WGS) entry which is preliminary data.</text>
</comment>
<feature type="domain" description="DUF4440" evidence="2">
    <location>
        <begin position="25"/>
        <end position="132"/>
    </location>
</feature>
<gene>
    <name evidence="3" type="ORF">ACFQZS_00640</name>
</gene>